<dbReference type="InterPro" id="IPR014942">
    <property type="entry name" value="AbiEii"/>
</dbReference>
<keyword evidence="2" id="KW-1185">Reference proteome</keyword>
<comment type="caution">
    <text evidence="1">The sequence shown here is derived from an EMBL/GenBank/DDBJ whole genome shotgun (WGS) entry which is preliminary data.</text>
</comment>
<reference evidence="1 2" key="1">
    <citation type="journal article" date="2021" name="ISME Commun">
        <title>Automated analysis of genomic sequences facilitates high-throughput and comprehensive description of bacteria.</title>
        <authorList>
            <person name="Hitch T.C.A."/>
        </authorList>
    </citation>
    <scope>NUCLEOTIDE SEQUENCE [LARGE SCALE GENOMIC DNA]</scope>
    <source>
        <strain evidence="1 2">Sanger_03</strain>
    </source>
</reference>
<accession>A0ABT2RRY1</accession>
<dbReference type="RefSeq" id="WP_158372074.1">
    <property type="nucleotide sequence ID" value="NZ_JAOQJU010000037.1"/>
</dbReference>
<evidence type="ECO:0000313" key="2">
    <source>
        <dbReference type="Proteomes" id="UP001652431"/>
    </source>
</evidence>
<gene>
    <name evidence="1" type="ORF">OCV99_16725</name>
</gene>
<dbReference type="EMBL" id="JAOQJU010000037">
    <property type="protein sequence ID" value="MCU6688145.1"/>
    <property type="molecule type" value="Genomic_DNA"/>
</dbReference>
<name>A0ABT2RRY1_9FIRM</name>
<keyword evidence="1" id="KW-0808">Transferase</keyword>
<dbReference type="Gene3D" id="3.10.450.620">
    <property type="entry name" value="JHP933, nucleotidyltransferase-like core domain"/>
    <property type="match status" value="1"/>
</dbReference>
<organism evidence="1 2">
    <name type="scientific">Dorea acetigenes</name>
    <dbReference type="NCBI Taxonomy" id="2981787"/>
    <lineage>
        <taxon>Bacteria</taxon>
        <taxon>Bacillati</taxon>
        <taxon>Bacillota</taxon>
        <taxon>Clostridia</taxon>
        <taxon>Lachnospirales</taxon>
        <taxon>Lachnospiraceae</taxon>
        <taxon>Dorea</taxon>
    </lineage>
</organism>
<protein>
    <submittedName>
        <fullName evidence="1">Nucleotidyl transferase AbiEii/AbiGii toxin family protein</fullName>
    </submittedName>
</protein>
<dbReference type="Pfam" id="PF08843">
    <property type="entry name" value="AbiEii"/>
    <property type="match status" value="1"/>
</dbReference>
<dbReference type="GO" id="GO:0016740">
    <property type="term" value="F:transferase activity"/>
    <property type="evidence" value="ECO:0007669"/>
    <property type="project" value="UniProtKB-KW"/>
</dbReference>
<proteinExistence type="predicted"/>
<dbReference type="Proteomes" id="UP001652431">
    <property type="component" value="Unassembled WGS sequence"/>
</dbReference>
<evidence type="ECO:0000313" key="1">
    <source>
        <dbReference type="EMBL" id="MCU6688145.1"/>
    </source>
</evidence>
<sequence>MNLEKMAEKYRDAGYSERNADARVCQDIVLKAIVRSNLGRNVTIKGGVVMRSITGNVRRATEDLDLDFIRYSLEDESIRYFISKLNCLEGIRIEIKGNKIEQLSQQEYSGKHVYIIIKDDEGASLLINSCEQIFAEKLRSLLRFGPLSTRYKDIFDFCYLKDHVDMSRLADCIRAYIIDEPLMREKDMNGVRKRVALTFSNRQFRRNVEHSGDRNWLQIDVGVAFKMIQDFLETVNL</sequence>